<dbReference type="PANTHER" id="PTHR30629:SF2">
    <property type="entry name" value="PROPHAGE INTEGRASE INTS-RELATED"/>
    <property type="match status" value="1"/>
</dbReference>
<dbReference type="OrthoDB" id="9057547at2"/>
<name>A0A364NH35_9GAMM</name>
<evidence type="ECO:0000256" key="2">
    <source>
        <dbReference type="ARBA" id="ARBA00022908"/>
    </source>
</evidence>
<evidence type="ECO:0000259" key="4">
    <source>
        <dbReference type="PROSITE" id="PS51898"/>
    </source>
</evidence>
<dbReference type="InterPro" id="IPR011010">
    <property type="entry name" value="DNA_brk_join_enz"/>
</dbReference>
<dbReference type="GO" id="GO:0003677">
    <property type="term" value="F:DNA binding"/>
    <property type="evidence" value="ECO:0007669"/>
    <property type="project" value="InterPro"/>
</dbReference>
<dbReference type="EMBL" id="QKRX01000028">
    <property type="protein sequence ID" value="RAU16428.1"/>
    <property type="molecule type" value="Genomic_DNA"/>
</dbReference>
<organism evidence="5 6">
    <name type="scientific">Nitrincola tibetensis</name>
    <dbReference type="NCBI Taxonomy" id="2219697"/>
    <lineage>
        <taxon>Bacteria</taxon>
        <taxon>Pseudomonadati</taxon>
        <taxon>Pseudomonadota</taxon>
        <taxon>Gammaproteobacteria</taxon>
        <taxon>Oceanospirillales</taxon>
        <taxon>Oceanospirillaceae</taxon>
        <taxon>Nitrincola</taxon>
    </lineage>
</organism>
<dbReference type="GO" id="GO:0015074">
    <property type="term" value="P:DNA integration"/>
    <property type="evidence" value="ECO:0007669"/>
    <property type="project" value="UniProtKB-KW"/>
</dbReference>
<keyword evidence="2" id="KW-0229">DNA integration</keyword>
<dbReference type="InterPro" id="IPR002104">
    <property type="entry name" value="Integrase_catalytic"/>
</dbReference>
<dbReference type="PANTHER" id="PTHR30629">
    <property type="entry name" value="PROPHAGE INTEGRASE"/>
    <property type="match status" value="1"/>
</dbReference>
<dbReference type="RefSeq" id="WP_112160716.1">
    <property type="nucleotide sequence ID" value="NZ_QKRX01000028.1"/>
</dbReference>
<dbReference type="SUPFAM" id="SSF56349">
    <property type="entry name" value="DNA breaking-rejoining enzymes"/>
    <property type="match status" value="1"/>
</dbReference>
<dbReference type="PROSITE" id="PS51898">
    <property type="entry name" value="TYR_RECOMBINASE"/>
    <property type="match status" value="1"/>
</dbReference>
<reference evidence="5 6" key="1">
    <citation type="submission" date="2018-06" db="EMBL/GenBank/DDBJ databases">
        <title>Nitrincola tibetense sp. nov., isolated from Lake XuguoCo on Tibetan Plateau.</title>
        <authorList>
            <person name="Xing P."/>
        </authorList>
    </citation>
    <scope>NUCLEOTIDE SEQUENCE [LARGE SCALE GENOMIC DNA]</scope>
    <source>
        <strain evidence="6">xg18</strain>
    </source>
</reference>
<dbReference type="Gene3D" id="1.10.443.10">
    <property type="entry name" value="Intergrase catalytic core"/>
    <property type="match status" value="1"/>
</dbReference>
<evidence type="ECO:0000313" key="5">
    <source>
        <dbReference type="EMBL" id="RAU16428.1"/>
    </source>
</evidence>
<dbReference type="InterPro" id="IPR013762">
    <property type="entry name" value="Integrase-like_cat_sf"/>
</dbReference>
<dbReference type="InterPro" id="IPR050808">
    <property type="entry name" value="Phage_Integrase"/>
</dbReference>
<keyword evidence="6" id="KW-1185">Reference proteome</keyword>
<dbReference type="Pfam" id="PF00589">
    <property type="entry name" value="Phage_integrase"/>
    <property type="match status" value="1"/>
</dbReference>
<dbReference type="AlphaFoldDB" id="A0A364NH35"/>
<evidence type="ECO:0000256" key="1">
    <source>
        <dbReference type="ARBA" id="ARBA00008857"/>
    </source>
</evidence>
<keyword evidence="3" id="KW-0233">DNA recombination</keyword>
<comment type="caution">
    <text evidence="5">The sequence shown here is derived from an EMBL/GenBank/DDBJ whole genome shotgun (WGS) entry which is preliminary data.</text>
</comment>
<evidence type="ECO:0000256" key="3">
    <source>
        <dbReference type="ARBA" id="ARBA00023172"/>
    </source>
</evidence>
<gene>
    <name evidence="5" type="ORF">DN062_18220</name>
</gene>
<comment type="similarity">
    <text evidence="1">Belongs to the 'phage' integrase family.</text>
</comment>
<dbReference type="Proteomes" id="UP000250744">
    <property type="component" value="Unassembled WGS sequence"/>
</dbReference>
<sequence length="324" mass="36731">MATVRKLRSKWQAQVRVKGHKPQAKSFTLKSDALSWARQIEAEIQRGVFVDTAVAERMAVRDAIERYLSGISDQNKQRIERSTARPVMASLGHISLFNLTNQHLADFRDEQLQLVGPTTVVHRLSLLSKVLKIAAQEWGVPFPKGIPSVRKPKRPRGRDRRLDEGEFNLLLSALSETPTVKQLVILAVETAMRRGELVKIESKHINWKNRTLHIPVTKTGVPRDVPLSERALAVLRDVCASSNQLGKLFEIQPDSVSQAFERACKREGIEGLRFHDLRHEATSRFFEMGLNTMEVATITGHKTLEMLNRYTHLRAESLVDRLVS</sequence>
<dbReference type="CDD" id="cd00796">
    <property type="entry name" value="INT_Rci_Hp1_C"/>
    <property type="match status" value="1"/>
</dbReference>
<protein>
    <submittedName>
        <fullName evidence="5">Site-specific integrase</fullName>
    </submittedName>
</protein>
<proteinExistence type="inferred from homology"/>
<evidence type="ECO:0000313" key="6">
    <source>
        <dbReference type="Proteomes" id="UP000250744"/>
    </source>
</evidence>
<dbReference type="GO" id="GO:0006310">
    <property type="term" value="P:DNA recombination"/>
    <property type="evidence" value="ECO:0007669"/>
    <property type="project" value="UniProtKB-KW"/>
</dbReference>
<feature type="domain" description="Tyr recombinase" evidence="4">
    <location>
        <begin position="157"/>
        <end position="323"/>
    </location>
</feature>
<accession>A0A364NH35</accession>